<name>A0ABV6VXT4_9ACTN</name>
<dbReference type="Proteomes" id="UP001592531">
    <property type="component" value="Unassembled WGS sequence"/>
</dbReference>
<feature type="region of interest" description="Disordered" evidence="1">
    <location>
        <begin position="39"/>
        <end position="62"/>
    </location>
</feature>
<protein>
    <submittedName>
        <fullName evidence="2">Uncharacterized protein</fullName>
    </submittedName>
</protein>
<evidence type="ECO:0000313" key="2">
    <source>
        <dbReference type="EMBL" id="MFC1418585.1"/>
    </source>
</evidence>
<comment type="caution">
    <text evidence="2">The sequence shown here is derived from an EMBL/GenBank/DDBJ whole genome shotgun (WGS) entry which is preliminary data.</text>
</comment>
<dbReference type="EMBL" id="JBHFAB010000013">
    <property type="protein sequence ID" value="MFC1418585.1"/>
    <property type="molecule type" value="Genomic_DNA"/>
</dbReference>
<reference evidence="2 3" key="1">
    <citation type="submission" date="2024-09" db="EMBL/GenBank/DDBJ databases">
        <authorList>
            <person name="Lee S.D."/>
        </authorList>
    </citation>
    <scope>NUCLEOTIDE SEQUENCE [LARGE SCALE GENOMIC DNA]</scope>
    <source>
        <strain evidence="2 3">N8-3</strain>
    </source>
</reference>
<gene>
    <name evidence="2" type="ORF">ACEZDE_18400</name>
</gene>
<evidence type="ECO:0000256" key="1">
    <source>
        <dbReference type="SAM" id="MobiDB-lite"/>
    </source>
</evidence>
<sequence length="62" mass="7180">MSNIAIHPAAFTRSKRRAISRVEARRFAFYNGPAPRYEPVRDTSCHQHHRQQPCKRCAGDQT</sequence>
<evidence type="ECO:0000313" key="3">
    <source>
        <dbReference type="Proteomes" id="UP001592531"/>
    </source>
</evidence>
<keyword evidence="3" id="KW-1185">Reference proteome</keyword>
<proteinExistence type="predicted"/>
<dbReference type="RefSeq" id="WP_380537381.1">
    <property type="nucleotide sequence ID" value="NZ_JBHFAB010000013.1"/>
</dbReference>
<organism evidence="2 3">
    <name type="scientific">Streptacidiphilus cavernicola</name>
    <dbReference type="NCBI Taxonomy" id="3342716"/>
    <lineage>
        <taxon>Bacteria</taxon>
        <taxon>Bacillati</taxon>
        <taxon>Actinomycetota</taxon>
        <taxon>Actinomycetes</taxon>
        <taxon>Kitasatosporales</taxon>
        <taxon>Streptomycetaceae</taxon>
        <taxon>Streptacidiphilus</taxon>
    </lineage>
</organism>
<accession>A0ABV6VXT4</accession>